<dbReference type="Gene3D" id="3.50.30.30">
    <property type="match status" value="1"/>
</dbReference>
<dbReference type="RefSeq" id="WP_139716583.1">
    <property type="nucleotide sequence ID" value="NZ_CP040871.1"/>
</dbReference>
<sequence>MDMPRSFAIASAVLMLSACASGGHAIDARTAAWWATTAALSGDDMEGRDTGSPGYDRAAAYVAERFRRAGLRPAGDAGTYFQRIRFDEIEVANEGTSFSVQRATGDRRPLRFLHEISVTPTWGMPARIDAPLVFRGFCAPSDMTGVRGAVVACFGTRRTGQPLFAAQMEAATAAGAVAMVRVDDTGFTIEPPRWPLAYARNVVLADGSPRPRTIPSLRLAATTFAEIANASGHDGGDILARGARGEAMAPFDFPARFEASIVTRERSSTSDNVLAVLPGTDPALANEPVLLIAHLDGYGRGTPVNGDGLYNGALDDAAYVATLIAFAETRAGRGFRRPVIFAAVTAEEKGLLGSRWLAAHPTPAASTPVAVLNLDQLRPLYPLKILTTLALEDSTLGQTVRDVAGPMGITVRADLEPERGLLRRTDHWPFMRIGVPAVSFLFGFDAADADAAAAYRAWYENRYHAPQDDVSTPIDFQAQADFHRFYFALIEAVADADAKPSWAADSPHRPGANE</sequence>
<dbReference type="GO" id="GO:0006508">
    <property type="term" value="P:proteolysis"/>
    <property type="evidence" value="ECO:0007669"/>
    <property type="project" value="InterPro"/>
</dbReference>
<dbReference type="InterPro" id="IPR045175">
    <property type="entry name" value="M28_fam"/>
</dbReference>
<evidence type="ECO:0000256" key="1">
    <source>
        <dbReference type="SAM" id="SignalP"/>
    </source>
</evidence>
<dbReference type="KEGG" id="thes:FHQ07_09565"/>
<name>A0A5B7ZUN9_9GAMM</name>
<dbReference type="PROSITE" id="PS51257">
    <property type="entry name" value="PROKAR_LIPOPROTEIN"/>
    <property type="match status" value="1"/>
</dbReference>
<organism evidence="3 4">
    <name type="scientific">Thermomonas aquatica</name>
    <dbReference type="NCBI Taxonomy" id="2202149"/>
    <lineage>
        <taxon>Bacteria</taxon>
        <taxon>Pseudomonadati</taxon>
        <taxon>Pseudomonadota</taxon>
        <taxon>Gammaproteobacteria</taxon>
        <taxon>Lysobacterales</taxon>
        <taxon>Lysobacteraceae</taxon>
        <taxon>Thermomonas</taxon>
    </lineage>
</organism>
<dbReference type="OrthoDB" id="9778250at2"/>
<dbReference type="Pfam" id="PF04389">
    <property type="entry name" value="Peptidase_M28"/>
    <property type="match status" value="1"/>
</dbReference>
<accession>A0A5B7ZUN9</accession>
<dbReference type="InterPro" id="IPR007484">
    <property type="entry name" value="Peptidase_M28"/>
</dbReference>
<reference evidence="3 4" key="1">
    <citation type="submission" date="2019-06" db="EMBL/GenBank/DDBJ databases">
        <title>Thermomonas aquatica sp. nov., isolated from an industrial wastewater treatment plant.</title>
        <authorList>
            <person name="Jeon J.H."/>
            <person name="Park D.-S."/>
        </authorList>
    </citation>
    <scope>NUCLEOTIDE SEQUENCE [LARGE SCALE GENOMIC DNA]</scope>
    <source>
        <strain evidence="3 4">SY21</strain>
    </source>
</reference>
<feature type="chain" id="PRO_5022998879" evidence="1">
    <location>
        <begin position="26"/>
        <end position="514"/>
    </location>
</feature>
<dbReference type="GO" id="GO:0008235">
    <property type="term" value="F:metalloexopeptidase activity"/>
    <property type="evidence" value="ECO:0007669"/>
    <property type="project" value="InterPro"/>
</dbReference>
<protein>
    <submittedName>
        <fullName evidence="3">M28 family peptidase</fullName>
    </submittedName>
</protein>
<dbReference type="Proteomes" id="UP000308149">
    <property type="component" value="Chromosome"/>
</dbReference>
<keyword evidence="1" id="KW-0732">Signal</keyword>
<feature type="domain" description="Peptidase M28" evidence="2">
    <location>
        <begin position="272"/>
        <end position="478"/>
    </location>
</feature>
<dbReference type="Gene3D" id="3.40.630.10">
    <property type="entry name" value="Zn peptidases"/>
    <property type="match status" value="1"/>
</dbReference>
<dbReference type="EMBL" id="CP040871">
    <property type="protein sequence ID" value="QDA57532.1"/>
    <property type="molecule type" value="Genomic_DNA"/>
</dbReference>
<evidence type="ECO:0000313" key="3">
    <source>
        <dbReference type="EMBL" id="QDA57532.1"/>
    </source>
</evidence>
<evidence type="ECO:0000313" key="4">
    <source>
        <dbReference type="Proteomes" id="UP000308149"/>
    </source>
</evidence>
<keyword evidence="4" id="KW-1185">Reference proteome</keyword>
<dbReference type="PANTHER" id="PTHR12147">
    <property type="entry name" value="METALLOPEPTIDASE M28 FAMILY MEMBER"/>
    <property type="match status" value="1"/>
</dbReference>
<dbReference type="AlphaFoldDB" id="A0A5B7ZUN9"/>
<proteinExistence type="predicted"/>
<dbReference type="SUPFAM" id="SSF53187">
    <property type="entry name" value="Zn-dependent exopeptidases"/>
    <property type="match status" value="1"/>
</dbReference>
<dbReference type="PANTHER" id="PTHR12147:SF26">
    <property type="entry name" value="PEPTIDASE M28 DOMAIN-CONTAINING PROTEIN"/>
    <property type="match status" value="1"/>
</dbReference>
<feature type="signal peptide" evidence="1">
    <location>
        <begin position="1"/>
        <end position="25"/>
    </location>
</feature>
<evidence type="ECO:0000259" key="2">
    <source>
        <dbReference type="Pfam" id="PF04389"/>
    </source>
</evidence>
<gene>
    <name evidence="3" type="ORF">FHQ07_09565</name>
</gene>